<dbReference type="RefSeq" id="WP_014730646.1">
    <property type="nucleotide sequence ID" value="NC_017934.1"/>
</dbReference>
<dbReference type="Proteomes" id="UP000002881">
    <property type="component" value="Chromosome"/>
</dbReference>
<keyword evidence="3" id="KW-1185">Reference proteome</keyword>
<dbReference type="KEGG" id="mpg:Theba_0914"/>
<dbReference type="STRING" id="660470.Theba_0914"/>
<evidence type="ECO:0000313" key="3">
    <source>
        <dbReference type="Proteomes" id="UP000002881"/>
    </source>
</evidence>
<dbReference type="CDD" id="cd00198">
    <property type="entry name" value="vWFA"/>
    <property type="match status" value="1"/>
</dbReference>
<evidence type="ECO:0000313" key="2">
    <source>
        <dbReference type="EMBL" id="AFK06622.1"/>
    </source>
</evidence>
<dbReference type="InterPro" id="IPR036465">
    <property type="entry name" value="vWFA_dom_sf"/>
</dbReference>
<sequence length="638" mass="72000" precursor="true">MKRIGFLFLLFSLFLITTVYSKTLELKSWQIWDFSYNGIHGVCCAVSVKNGEIPVTGLSFEDFTITETLVDEYGNVLSKAEIAPEQREDQFGGIGFWERSVSSSKIDLVFLIDKTGSMADQIESIKSELKEFVNRLEADACDFRVAVLLFEAALLEEPGRKPPDHPFYGAMEMDELLLAIEEIETAGEWHINTWSYDAILFSSQLEFREDSRAVLVVITDTLPETVHGPFWYFSGGSVATKRAVEIALEERGIELEYFQPEESELAHMENYNRLINPALSESNFDHLAGAVSLGWPFKQDLIKVDALPVSESIYYLSWNSGLDEITDYYRKEGFKVEVDVKCGDEHVSLSYSPFFDEEGYLQSSEDYHLPVLDEEGNQLPDKAVEMGLLRELGDLKAFSGNYATKDGVLQLRSVDPGDYLYRLYAYGRSSYSYSTLRLKGTGKISFVQGEVIPDFVVARTGDAFLESVKIRGLMDEFVSNKIAVNESKEFAEKSLKWIDAVASDGLNLREMEALKRVYVSVGAFLNGMAYAAIESERVESDLLQMVRDTRSMTRKAGHRLQGMGSREENRQSIQVSMQLRKLSRHDFLKLPHFVIPNSFRDPGLILSEDGGPLTDNVAFSSDQRVFVLKRAAALRRGC</sequence>
<name>I2F3W9_9BACT</name>
<proteinExistence type="predicted"/>
<reference evidence="2 3" key="1">
    <citation type="journal article" date="2012" name="Genome Biol. Evol.">
        <title>Genome Sequence of the Mesophilic Thermotogales Bacterium Mesotoga prima MesG1.Ag.4.2 Reveals the Largest Thermotogales Genome To Date.</title>
        <authorList>
            <person name="Zhaxybayeva O."/>
            <person name="Swithers K.S."/>
            <person name="Foght J."/>
            <person name="Green A.G."/>
            <person name="Bruce D."/>
            <person name="Detter C."/>
            <person name="Han S."/>
            <person name="Teshima H."/>
            <person name="Han J."/>
            <person name="Woyke T."/>
            <person name="Pitluck S."/>
            <person name="Nolan M."/>
            <person name="Ivanova N."/>
            <person name="Pati A."/>
            <person name="Land M.L."/>
            <person name="Dlutek M."/>
            <person name="Doolittle W.F."/>
            <person name="Noll K.M."/>
            <person name="Nesbo C.L."/>
        </authorList>
    </citation>
    <scope>NUCLEOTIDE SEQUENCE [LARGE SCALE GENOMIC DNA]</scope>
    <source>
        <strain evidence="3">mesG1.Ag.4.2</strain>
    </source>
</reference>
<dbReference type="eggNOG" id="COG2304">
    <property type="taxonomic scope" value="Bacteria"/>
</dbReference>
<dbReference type="AlphaFoldDB" id="I2F3W9"/>
<dbReference type="Pfam" id="PF00092">
    <property type="entry name" value="VWA"/>
    <property type="match status" value="1"/>
</dbReference>
<dbReference type="PROSITE" id="PS50234">
    <property type="entry name" value="VWFA"/>
    <property type="match status" value="1"/>
</dbReference>
<dbReference type="Gene3D" id="3.40.50.410">
    <property type="entry name" value="von Willebrand factor, type A domain"/>
    <property type="match status" value="1"/>
</dbReference>
<dbReference type="HOGENOM" id="CLU_428841_0_0_0"/>
<feature type="domain" description="VWFA" evidence="1">
    <location>
        <begin position="107"/>
        <end position="220"/>
    </location>
</feature>
<dbReference type="InterPro" id="IPR002035">
    <property type="entry name" value="VWF_A"/>
</dbReference>
<accession>I2F3W9</accession>
<dbReference type="EMBL" id="CP003532">
    <property type="protein sequence ID" value="AFK06622.1"/>
    <property type="molecule type" value="Genomic_DNA"/>
</dbReference>
<organism evidence="2 3">
    <name type="scientific">Mesotoga prima MesG1.Ag.4.2</name>
    <dbReference type="NCBI Taxonomy" id="660470"/>
    <lineage>
        <taxon>Bacteria</taxon>
        <taxon>Thermotogati</taxon>
        <taxon>Thermotogota</taxon>
        <taxon>Thermotogae</taxon>
        <taxon>Kosmotogales</taxon>
        <taxon>Kosmotogaceae</taxon>
        <taxon>Mesotoga</taxon>
    </lineage>
</organism>
<gene>
    <name evidence="2" type="ORF">Theba_0914</name>
</gene>
<protein>
    <submittedName>
        <fullName evidence="2">von Willebrand factor type A-like protein</fullName>
    </submittedName>
</protein>
<dbReference type="GeneID" id="87106747"/>
<evidence type="ECO:0000259" key="1">
    <source>
        <dbReference type="PROSITE" id="PS50234"/>
    </source>
</evidence>
<dbReference type="SUPFAM" id="SSF53300">
    <property type="entry name" value="vWA-like"/>
    <property type="match status" value="1"/>
</dbReference>